<feature type="disulfide bond" evidence="7">
    <location>
        <begin position="7"/>
        <end position="132"/>
    </location>
</feature>
<evidence type="ECO:0000256" key="5">
    <source>
        <dbReference type="ARBA" id="ARBA00023157"/>
    </source>
</evidence>
<dbReference type="InterPro" id="IPR006619">
    <property type="entry name" value="PGRP_domain_met/bac"/>
</dbReference>
<comment type="similarity">
    <text evidence="1 6">Belongs to the N-acetylmuramoyl-L-alanine amidase 2 family.</text>
</comment>
<dbReference type="Gene3D" id="3.40.80.10">
    <property type="entry name" value="Peptidoglycan recognition protein-like"/>
    <property type="match status" value="1"/>
</dbReference>
<evidence type="ECO:0000256" key="1">
    <source>
        <dbReference type="ARBA" id="ARBA00007553"/>
    </source>
</evidence>
<dbReference type="InterPro" id="IPR017331">
    <property type="entry name" value="Peptidoglycan_recognition"/>
</dbReference>
<feature type="disulfide bond" evidence="7">
    <location>
        <begin position="46"/>
        <end position="52"/>
    </location>
</feature>
<dbReference type="Proteomes" id="UP001208570">
    <property type="component" value="Unassembled WGS sequence"/>
</dbReference>
<reference evidence="10" key="1">
    <citation type="journal article" date="2023" name="Mol. Biol. Evol.">
        <title>Third-Generation Sequencing Reveals the Adaptive Role of the Epigenome in Three Deep-Sea Polychaetes.</title>
        <authorList>
            <person name="Perez M."/>
            <person name="Aroh O."/>
            <person name="Sun Y."/>
            <person name="Lan Y."/>
            <person name="Juniper S.K."/>
            <person name="Young C.R."/>
            <person name="Angers B."/>
            <person name="Qian P.Y."/>
        </authorList>
    </citation>
    <scope>NUCLEOTIDE SEQUENCE</scope>
    <source>
        <strain evidence="10">P08H-3</strain>
    </source>
</reference>
<dbReference type="FunFam" id="3.40.80.10:FF:000001">
    <property type="entry name" value="Peptidoglycan recognition protein 1"/>
    <property type="match status" value="1"/>
</dbReference>
<dbReference type="EMBL" id="JAODUP010003081">
    <property type="protein sequence ID" value="KAK2138418.1"/>
    <property type="molecule type" value="Genomic_DNA"/>
</dbReference>
<accession>A0AAD9IQB6</accession>
<dbReference type="GO" id="GO:0009253">
    <property type="term" value="P:peptidoglycan catabolic process"/>
    <property type="evidence" value="ECO:0007669"/>
    <property type="project" value="InterPro"/>
</dbReference>
<dbReference type="InterPro" id="IPR036505">
    <property type="entry name" value="Amidase/PGRP_sf"/>
</dbReference>
<dbReference type="GO" id="GO:0008270">
    <property type="term" value="F:zinc ion binding"/>
    <property type="evidence" value="ECO:0007669"/>
    <property type="project" value="InterPro"/>
</dbReference>
<protein>
    <recommendedName>
        <fullName evidence="6">Peptidoglycan-recognition protein</fullName>
    </recommendedName>
</protein>
<proteinExistence type="inferred from homology"/>
<keyword evidence="4 6" id="KW-0391">Immunity</keyword>
<keyword evidence="11" id="KW-1185">Reference proteome</keyword>
<dbReference type="SUPFAM" id="SSF55846">
    <property type="entry name" value="N-acetylmuramoyl-L-alanine amidase-like"/>
    <property type="match status" value="1"/>
</dbReference>
<evidence type="ECO:0000313" key="11">
    <source>
        <dbReference type="Proteomes" id="UP001208570"/>
    </source>
</evidence>
<dbReference type="GO" id="GO:0045087">
    <property type="term" value="P:innate immune response"/>
    <property type="evidence" value="ECO:0007669"/>
    <property type="project" value="UniProtKB-KW"/>
</dbReference>
<name>A0AAD9IQB6_9ANNE</name>
<dbReference type="InterPro" id="IPR002502">
    <property type="entry name" value="Amidase_domain"/>
</dbReference>
<evidence type="ECO:0000256" key="4">
    <source>
        <dbReference type="ARBA" id="ARBA00022859"/>
    </source>
</evidence>
<evidence type="ECO:0000256" key="6">
    <source>
        <dbReference type="PIRNR" id="PIRNR037945"/>
    </source>
</evidence>
<keyword evidence="2 6" id="KW-0399">Innate immunity</keyword>
<dbReference type="SMART" id="SM00701">
    <property type="entry name" value="PGRP"/>
    <property type="match status" value="1"/>
</dbReference>
<dbReference type="PANTHER" id="PTHR11022:SF41">
    <property type="entry name" value="PEPTIDOGLYCAN-RECOGNITION PROTEIN LC-RELATED"/>
    <property type="match status" value="1"/>
</dbReference>
<organism evidence="10 11">
    <name type="scientific">Paralvinella palmiformis</name>
    <dbReference type="NCBI Taxonomy" id="53620"/>
    <lineage>
        <taxon>Eukaryota</taxon>
        <taxon>Metazoa</taxon>
        <taxon>Spiralia</taxon>
        <taxon>Lophotrochozoa</taxon>
        <taxon>Annelida</taxon>
        <taxon>Polychaeta</taxon>
        <taxon>Sedentaria</taxon>
        <taxon>Canalipalpata</taxon>
        <taxon>Terebellida</taxon>
        <taxon>Terebelliformia</taxon>
        <taxon>Alvinellidae</taxon>
        <taxon>Paralvinella</taxon>
    </lineage>
</organism>
<keyword evidence="5 7" id="KW-1015">Disulfide bond</keyword>
<keyword evidence="3" id="KW-0732">Signal</keyword>
<gene>
    <name evidence="10" type="ORF">LSH36_3095g00002</name>
</gene>
<dbReference type="PIRSF" id="PIRSF037945">
    <property type="entry name" value="PGRPs"/>
    <property type="match status" value="1"/>
</dbReference>
<evidence type="ECO:0000259" key="8">
    <source>
        <dbReference type="SMART" id="SM00644"/>
    </source>
</evidence>
<evidence type="ECO:0000256" key="7">
    <source>
        <dbReference type="PIRSR" id="PIRSR037945-1"/>
    </source>
</evidence>
<dbReference type="GO" id="GO:0008745">
    <property type="term" value="F:N-acetylmuramoyl-L-alanine amidase activity"/>
    <property type="evidence" value="ECO:0007669"/>
    <property type="project" value="InterPro"/>
</dbReference>
<sequence>MSHTGQCDDVQLVTREEWNARPPVHTTPLRLPVNMTFIHHSAGSRCYTLQQCSGIIRAIQNYHMDANGWDDIGYSFLVGEDGRVYEGRGWSTLPAHSPRYNFISHGICIMGNFMKVAPLSDALKAVEAWIQCGLDKRHIISGYELFGHRDGRCTDCPGDVLYGIIQTWPHYSHRHIPVICKGRDLGYSLCIIALSYFFSINFC</sequence>
<dbReference type="InterPro" id="IPR015510">
    <property type="entry name" value="PGRP"/>
</dbReference>
<evidence type="ECO:0000256" key="2">
    <source>
        <dbReference type="ARBA" id="ARBA00022588"/>
    </source>
</evidence>
<dbReference type="Pfam" id="PF01510">
    <property type="entry name" value="Amidase_2"/>
    <property type="match status" value="1"/>
</dbReference>
<comment type="caution">
    <text evidence="10">The sequence shown here is derived from an EMBL/GenBank/DDBJ whole genome shotgun (WGS) entry which is preliminary data.</text>
</comment>
<evidence type="ECO:0000259" key="9">
    <source>
        <dbReference type="SMART" id="SM00701"/>
    </source>
</evidence>
<dbReference type="AlphaFoldDB" id="A0AAD9IQB6"/>
<dbReference type="CDD" id="cd06583">
    <property type="entry name" value="PGRP"/>
    <property type="match status" value="1"/>
</dbReference>
<dbReference type="GO" id="GO:0042834">
    <property type="term" value="F:peptidoglycan binding"/>
    <property type="evidence" value="ECO:0007669"/>
    <property type="project" value="InterPro"/>
</dbReference>
<dbReference type="SMART" id="SM00644">
    <property type="entry name" value="Ami_2"/>
    <property type="match status" value="1"/>
</dbReference>
<feature type="domain" description="N-acetylmuramoyl-L-alanine amidase" evidence="8">
    <location>
        <begin position="22"/>
        <end position="158"/>
    </location>
</feature>
<evidence type="ECO:0000313" key="10">
    <source>
        <dbReference type="EMBL" id="KAK2138418.1"/>
    </source>
</evidence>
<feature type="domain" description="Peptidoglycan recognition protein family" evidence="9">
    <location>
        <begin position="10"/>
        <end position="152"/>
    </location>
</feature>
<evidence type="ECO:0000256" key="3">
    <source>
        <dbReference type="ARBA" id="ARBA00022729"/>
    </source>
</evidence>
<dbReference type="PANTHER" id="PTHR11022">
    <property type="entry name" value="PEPTIDOGLYCAN RECOGNITION PROTEIN"/>
    <property type="match status" value="1"/>
</dbReference>